<evidence type="ECO:0000313" key="3">
    <source>
        <dbReference type="Proteomes" id="UP000187209"/>
    </source>
</evidence>
<feature type="region of interest" description="Disordered" evidence="1">
    <location>
        <begin position="157"/>
        <end position="179"/>
    </location>
</feature>
<dbReference type="Proteomes" id="UP000187209">
    <property type="component" value="Unassembled WGS sequence"/>
</dbReference>
<protein>
    <submittedName>
        <fullName evidence="2">Uncharacterized protein</fullName>
    </submittedName>
</protein>
<name>A0A1R2BLE9_9CILI</name>
<evidence type="ECO:0000256" key="1">
    <source>
        <dbReference type="SAM" id="MobiDB-lite"/>
    </source>
</evidence>
<proteinExistence type="predicted"/>
<feature type="compositionally biased region" description="Basic residues" evidence="1">
    <location>
        <begin position="166"/>
        <end position="179"/>
    </location>
</feature>
<organism evidence="2 3">
    <name type="scientific">Stentor coeruleus</name>
    <dbReference type="NCBI Taxonomy" id="5963"/>
    <lineage>
        <taxon>Eukaryota</taxon>
        <taxon>Sar</taxon>
        <taxon>Alveolata</taxon>
        <taxon>Ciliophora</taxon>
        <taxon>Postciliodesmatophora</taxon>
        <taxon>Heterotrichea</taxon>
        <taxon>Heterotrichida</taxon>
        <taxon>Stentoridae</taxon>
        <taxon>Stentor</taxon>
    </lineage>
</organism>
<keyword evidence="3" id="KW-1185">Reference proteome</keyword>
<sequence>MGQCVACKTNKVRPGLTSESYNEQLENLHTDIVNKIHQLHKISLDCTNGIDACIAENNKPLAILLKCKYTHIKDRSKILQDTIKKIDDTAALEKSSKKKEVISESKQIIEDLQGLLLEDDVIKILEKSPEYLENIQNEIKKLGINIKEVEVQVENEFREKTSSPGRMKRRRYSKKLTNN</sequence>
<reference evidence="2 3" key="1">
    <citation type="submission" date="2016-11" db="EMBL/GenBank/DDBJ databases">
        <title>The macronuclear genome of Stentor coeruleus: a giant cell with tiny introns.</title>
        <authorList>
            <person name="Slabodnick M."/>
            <person name="Ruby J.G."/>
            <person name="Reiff S.B."/>
            <person name="Swart E.C."/>
            <person name="Gosai S."/>
            <person name="Prabakaran S."/>
            <person name="Witkowska E."/>
            <person name="Larue G.E."/>
            <person name="Fisher S."/>
            <person name="Freeman R.M."/>
            <person name="Gunawardena J."/>
            <person name="Chu W."/>
            <person name="Stover N.A."/>
            <person name="Gregory B.D."/>
            <person name="Nowacki M."/>
            <person name="Derisi J."/>
            <person name="Roy S.W."/>
            <person name="Marshall W.F."/>
            <person name="Sood P."/>
        </authorList>
    </citation>
    <scope>NUCLEOTIDE SEQUENCE [LARGE SCALE GENOMIC DNA]</scope>
    <source>
        <strain evidence="2">WM001</strain>
    </source>
</reference>
<gene>
    <name evidence="2" type="ORF">SteCoe_23063</name>
</gene>
<accession>A0A1R2BLE9</accession>
<dbReference type="OrthoDB" id="324966at2759"/>
<dbReference type="EMBL" id="MPUH01000579">
    <property type="protein sequence ID" value="OMJ77365.1"/>
    <property type="molecule type" value="Genomic_DNA"/>
</dbReference>
<comment type="caution">
    <text evidence="2">The sequence shown here is derived from an EMBL/GenBank/DDBJ whole genome shotgun (WGS) entry which is preliminary data.</text>
</comment>
<dbReference type="AlphaFoldDB" id="A0A1R2BLE9"/>
<evidence type="ECO:0000313" key="2">
    <source>
        <dbReference type="EMBL" id="OMJ77365.1"/>
    </source>
</evidence>